<evidence type="ECO:0000313" key="2">
    <source>
        <dbReference type="EMBL" id="MFD2572777.1"/>
    </source>
</evidence>
<dbReference type="Proteomes" id="UP001597469">
    <property type="component" value="Unassembled WGS sequence"/>
</dbReference>
<keyword evidence="1" id="KW-0472">Membrane</keyword>
<protein>
    <submittedName>
        <fullName evidence="2">DUF4267 domain-containing protein</fullName>
    </submittedName>
</protein>
<gene>
    <name evidence="2" type="ORF">ACFSUS_19205</name>
</gene>
<comment type="caution">
    <text evidence="2">The sequence shown here is derived from an EMBL/GenBank/DDBJ whole genome shotgun (WGS) entry which is preliminary data.</text>
</comment>
<organism evidence="2 3">
    <name type="scientific">Spirosoma soli</name>
    <dbReference type="NCBI Taxonomy" id="1770529"/>
    <lineage>
        <taxon>Bacteria</taxon>
        <taxon>Pseudomonadati</taxon>
        <taxon>Bacteroidota</taxon>
        <taxon>Cytophagia</taxon>
        <taxon>Cytophagales</taxon>
        <taxon>Cytophagaceae</taxon>
        <taxon>Spirosoma</taxon>
    </lineage>
</organism>
<sequence length="136" mass="14877">MQTNNMPLWAKVTGYFFGIGLIFIGGRFLLAPEIGERGFGLIYDQPNEAFHYIKGVRDVFSGLLFVAFTAANWRKPLAVATLAGSLIPVVDMLVVLTMPNTVPGAAWIHGTTVVALWMFGYSLLRPQTAPRHALPA</sequence>
<keyword evidence="1" id="KW-0812">Transmembrane</keyword>
<proteinExistence type="predicted"/>
<feature type="transmembrane region" description="Helical" evidence="1">
    <location>
        <begin position="77"/>
        <end position="98"/>
    </location>
</feature>
<feature type="transmembrane region" description="Helical" evidence="1">
    <location>
        <begin position="104"/>
        <end position="124"/>
    </location>
</feature>
<dbReference type="InterPro" id="IPR025363">
    <property type="entry name" value="DUF4267"/>
</dbReference>
<evidence type="ECO:0000313" key="3">
    <source>
        <dbReference type="Proteomes" id="UP001597469"/>
    </source>
</evidence>
<dbReference type="Pfam" id="PF14087">
    <property type="entry name" value="DUF4267"/>
    <property type="match status" value="1"/>
</dbReference>
<evidence type="ECO:0000256" key="1">
    <source>
        <dbReference type="SAM" id="Phobius"/>
    </source>
</evidence>
<reference evidence="3" key="1">
    <citation type="journal article" date="2019" name="Int. J. Syst. Evol. Microbiol.">
        <title>The Global Catalogue of Microorganisms (GCM) 10K type strain sequencing project: providing services to taxonomists for standard genome sequencing and annotation.</title>
        <authorList>
            <consortium name="The Broad Institute Genomics Platform"/>
            <consortium name="The Broad Institute Genome Sequencing Center for Infectious Disease"/>
            <person name="Wu L."/>
            <person name="Ma J."/>
        </authorList>
    </citation>
    <scope>NUCLEOTIDE SEQUENCE [LARGE SCALE GENOMIC DNA]</scope>
    <source>
        <strain evidence="3">KCTC 42805</strain>
    </source>
</reference>
<accession>A0ABW5M8A2</accession>
<name>A0ABW5M8A2_9BACT</name>
<feature type="transmembrane region" description="Helical" evidence="1">
    <location>
        <begin position="12"/>
        <end position="30"/>
    </location>
</feature>
<dbReference type="RefSeq" id="WP_381525371.1">
    <property type="nucleotide sequence ID" value="NZ_JBHULN010000013.1"/>
</dbReference>
<keyword evidence="1" id="KW-1133">Transmembrane helix</keyword>
<keyword evidence="3" id="KW-1185">Reference proteome</keyword>
<dbReference type="EMBL" id="JBHULN010000013">
    <property type="protein sequence ID" value="MFD2572777.1"/>
    <property type="molecule type" value="Genomic_DNA"/>
</dbReference>
<feature type="transmembrane region" description="Helical" evidence="1">
    <location>
        <begin position="50"/>
        <end position="70"/>
    </location>
</feature>